<dbReference type="RefSeq" id="WP_155434730.1">
    <property type="nucleotide sequence ID" value="NZ_JBHLXK010000004.1"/>
</dbReference>
<dbReference type="InterPro" id="IPR017465">
    <property type="entry name" value="EpsL_proteobac"/>
</dbReference>
<accession>A0ABW9SP42</accession>
<dbReference type="EMBL" id="WNKW01000002">
    <property type="protein sequence ID" value="MTW33395.1"/>
    <property type="molecule type" value="Genomic_DNA"/>
</dbReference>
<gene>
    <name evidence="1" type="ORF">GM655_11215</name>
</gene>
<dbReference type="SUPFAM" id="SSF56935">
    <property type="entry name" value="Porins"/>
    <property type="match status" value="1"/>
</dbReference>
<proteinExistence type="predicted"/>
<name>A0ABW9SP42_9BURK</name>
<keyword evidence="2" id="KW-1185">Reference proteome</keyword>
<reference evidence="1 2" key="1">
    <citation type="submission" date="2019-11" db="EMBL/GenBank/DDBJ databases">
        <title>Type strains purchased from KCTC, JCM and DSMZ.</title>
        <authorList>
            <person name="Lu H."/>
        </authorList>
    </citation>
    <scope>NUCLEOTIDE SEQUENCE [LARGE SCALE GENOMIC DNA]</scope>
    <source>
        <strain evidence="1 2">DSM 103461</strain>
    </source>
</reference>
<evidence type="ECO:0000313" key="2">
    <source>
        <dbReference type="Proteomes" id="UP000735592"/>
    </source>
</evidence>
<protein>
    <recommendedName>
        <fullName evidence="3">Outer membrane beta-barrel protein</fullName>
    </recommendedName>
</protein>
<dbReference type="NCBIfam" id="TIGR03014">
    <property type="entry name" value="EpsL"/>
    <property type="match status" value="1"/>
</dbReference>
<organism evidence="1 2">
    <name type="scientific">Pseudoduganella danionis</name>
    <dbReference type="NCBI Taxonomy" id="1890295"/>
    <lineage>
        <taxon>Bacteria</taxon>
        <taxon>Pseudomonadati</taxon>
        <taxon>Pseudomonadota</taxon>
        <taxon>Betaproteobacteria</taxon>
        <taxon>Burkholderiales</taxon>
        <taxon>Oxalobacteraceae</taxon>
        <taxon>Telluria group</taxon>
        <taxon>Pseudoduganella</taxon>
    </lineage>
</organism>
<evidence type="ECO:0000313" key="1">
    <source>
        <dbReference type="EMBL" id="MTW33395.1"/>
    </source>
</evidence>
<comment type="caution">
    <text evidence="1">The sequence shown here is derived from an EMBL/GenBank/DDBJ whole genome shotgun (WGS) entry which is preliminary data.</text>
</comment>
<sequence>MLSPLDIFSDCHRRTKLVTAWGKLPRLDRTTDFVRSCWLGVALIGAVSANAQETQPGIHPYASLGQSYDDNLFRLSDNNPGYGGVRSDRSSQLQAGLQVNENIGRQMVKVQANVSRVKFQHFTQLDYNGKDAEVELNWQLGNRLQGTLGGMYEQILAPYTDVVTSERNLRVQRQEFATARWSFHPSWRARVGYTRDMYSFDLSAQAYNNRTVGAGLVGIDYLASSGSSIGLQVDQIRSRYDTLRSINGRVIDAGNDQNDVKLNVDWRVTPITNLQFLGGWAKRKHVYFTERDSSGFNAKLKAATSMDGQLGLNGAVWREFVAVESALASYAMQTGVSANVVWNISSKLQATAQGRAERRTFSGLLVSSSTLDVSDRNRRVSAGLSYLPMNRVQVSGTVFREARSGLAAAVFGNGNYRAKGVSLNVNVQY</sequence>
<evidence type="ECO:0008006" key="3">
    <source>
        <dbReference type="Google" id="ProtNLM"/>
    </source>
</evidence>
<dbReference type="Proteomes" id="UP000735592">
    <property type="component" value="Unassembled WGS sequence"/>
</dbReference>